<evidence type="ECO:0000256" key="7">
    <source>
        <dbReference type="ARBA" id="ARBA00022989"/>
    </source>
</evidence>
<keyword evidence="7" id="KW-1133">Transmembrane helix</keyword>
<dbReference type="InterPro" id="IPR019623">
    <property type="entry name" value="Rot1"/>
</dbReference>
<evidence type="ECO:0000256" key="3">
    <source>
        <dbReference type="ARBA" id="ARBA00017291"/>
    </source>
</evidence>
<feature type="chain" id="PRO_5012370963" description="Protein ROT1" evidence="11">
    <location>
        <begin position="24"/>
        <end position="252"/>
    </location>
</feature>
<dbReference type="PIRSF" id="PIRSF017290">
    <property type="entry name" value="ROT1_prd"/>
    <property type="match status" value="1"/>
</dbReference>
<accession>A0A1W5DCR2</accession>
<dbReference type="GO" id="GO:0006458">
    <property type="term" value="P:'de novo' protein folding"/>
    <property type="evidence" value="ECO:0007669"/>
    <property type="project" value="InterPro"/>
</dbReference>
<comment type="similarity">
    <text evidence="2 10">Belongs to the ROT1 family.</text>
</comment>
<dbReference type="GO" id="GO:0051082">
    <property type="term" value="F:unfolded protein binding"/>
    <property type="evidence" value="ECO:0007669"/>
    <property type="project" value="TreeGrafter"/>
</dbReference>
<evidence type="ECO:0000256" key="2">
    <source>
        <dbReference type="ARBA" id="ARBA00007149"/>
    </source>
</evidence>
<comment type="subcellular location">
    <subcellularLocation>
        <location evidence="1">Endoplasmic reticulum membrane</location>
        <topology evidence="1">Single-pass type I membrane protein</topology>
    </subcellularLocation>
</comment>
<evidence type="ECO:0000256" key="10">
    <source>
        <dbReference type="PIRNR" id="PIRNR017290"/>
    </source>
</evidence>
<evidence type="ECO:0000313" key="13">
    <source>
        <dbReference type="Proteomes" id="UP000192927"/>
    </source>
</evidence>
<keyword evidence="13" id="KW-1185">Reference proteome</keyword>
<reference evidence="13" key="1">
    <citation type="submission" date="2017-03" db="EMBL/GenBank/DDBJ databases">
        <authorList>
            <person name="Sharma R."/>
            <person name="Thines M."/>
        </authorList>
    </citation>
    <scope>NUCLEOTIDE SEQUENCE [LARGE SCALE GENOMIC DNA]</scope>
</reference>
<evidence type="ECO:0000256" key="8">
    <source>
        <dbReference type="ARBA" id="ARBA00023136"/>
    </source>
</evidence>
<evidence type="ECO:0000256" key="1">
    <source>
        <dbReference type="ARBA" id="ARBA00004115"/>
    </source>
</evidence>
<keyword evidence="5 11" id="KW-0732">Signal</keyword>
<dbReference type="PANTHER" id="PTHR28090">
    <property type="entry name" value="PROTEIN ROT1"/>
    <property type="match status" value="1"/>
</dbReference>
<organism evidence="12 13">
    <name type="scientific">Lasallia pustulata</name>
    <dbReference type="NCBI Taxonomy" id="136370"/>
    <lineage>
        <taxon>Eukaryota</taxon>
        <taxon>Fungi</taxon>
        <taxon>Dikarya</taxon>
        <taxon>Ascomycota</taxon>
        <taxon>Pezizomycotina</taxon>
        <taxon>Lecanoromycetes</taxon>
        <taxon>OSLEUM clade</taxon>
        <taxon>Umbilicariomycetidae</taxon>
        <taxon>Umbilicariales</taxon>
        <taxon>Umbilicariaceae</taxon>
        <taxon>Lasallia</taxon>
    </lineage>
</organism>
<sequence>MLPSLRTVLGAAAALASIATAQTAPINPQLVGTWSTKSHQVFTGPGFYDPVNEKMFEPSHTGFSYSFTADGFYEEAYYRAISNPTSPQCPSGIMQWQHGTYAQAPNGSLQLTPFAVDGRQLLSTPCSYQNAIYTRYNQSEHFMRYTVYTDPYHNVLRLDLYRFDGSPLNPMYIAYSPPQMLPTQTLNPTSAAATGGAKATGKSRSKRGLFAAYDGPMNKKVVGKRDGAINADKWWWIGVGMTAIGGVGYFCF</sequence>
<evidence type="ECO:0000256" key="5">
    <source>
        <dbReference type="ARBA" id="ARBA00022729"/>
    </source>
</evidence>
<evidence type="ECO:0000256" key="6">
    <source>
        <dbReference type="ARBA" id="ARBA00022824"/>
    </source>
</evidence>
<dbReference type="EMBL" id="FWEW01003741">
    <property type="protein sequence ID" value="SLM40795.1"/>
    <property type="molecule type" value="Genomic_DNA"/>
</dbReference>
<evidence type="ECO:0000313" key="12">
    <source>
        <dbReference type="EMBL" id="SLM40795.1"/>
    </source>
</evidence>
<protein>
    <recommendedName>
        <fullName evidence="3 10">Protein ROT1</fullName>
    </recommendedName>
</protein>
<keyword evidence="6 10" id="KW-0256">Endoplasmic reticulum</keyword>
<feature type="signal peptide" evidence="11">
    <location>
        <begin position="1"/>
        <end position="23"/>
    </location>
</feature>
<comment type="function">
    <text evidence="9 10">Required for normal levels of the cell wall 1,6-beta-glucan. Involved in a protein folding machinery chaperoning proteins acting in various physiological processes including cell wall synthesis and lysis of autophagic bodies.</text>
</comment>
<dbReference type="PANTHER" id="PTHR28090:SF1">
    <property type="entry name" value="PROTEIN ROT1"/>
    <property type="match status" value="1"/>
</dbReference>
<dbReference type="Pfam" id="PF10681">
    <property type="entry name" value="Rot1"/>
    <property type="match status" value="1"/>
</dbReference>
<dbReference type="GO" id="GO:0005789">
    <property type="term" value="C:endoplasmic reticulum membrane"/>
    <property type="evidence" value="ECO:0007669"/>
    <property type="project" value="UniProtKB-SubCell"/>
</dbReference>
<dbReference type="AlphaFoldDB" id="A0A1W5DCR2"/>
<proteinExistence type="inferred from homology"/>
<name>A0A1W5DCR2_9LECA</name>
<dbReference type="Proteomes" id="UP000192927">
    <property type="component" value="Unassembled WGS sequence"/>
</dbReference>
<evidence type="ECO:0000256" key="9">
    <source>
        <dbReference type="ARBA" id="ARBA00024969"/>
    </source>
</evidence>
<evidence type="ECO:0000256" key="4">
    <source>
        <dbReference type="ARBA" id="ARBA00022692"/>
    </source>
</evidence>
<keyword evidence="4" id="KW-0812">Transmembrane</keyword>
<keyword evidence="8 10" id="KW-0472">Membrane</keyword>
<evidence type="ECO:0000256" key="11">
    <source>
        <dbReference type="SAM" id="SignalP"/>
    </source>
</evidence>